<dbReference type="GO" id="GO:0016020">
    <property type="term" value="C:membrane"/>
    <property type="evidence" value="ECO:0007669"/>
    <property type="project" value="UniProtKB-SubCell"/>
</dbReference>
<dbReference type="InterPro" id="IPR009311">
    <property type="entry name" value="IFI6/IFI27-like"/>
</dbReference>
<evidence type="ECO:0000256" key="2">
    <source>
        <dbReference type="ARBA" id="ARBA00007262"/>
    </source>
</evidence>
<dbReference type="PANTHER" id="PTHR16932:SF18">
    <property type="entry name" value="INTERFERON, ALPHA-INDUCIBLE PROTEIN 27-LIKE 2"/>
    <property type="match status" value="1"/>
</dbReference>
<proteinExistence type="inferred from homology"/>
<evidence type="ECO:0000313" key="8">
    <source>
        <dbReference type="EMBL" id="KAF2133286.1"/>
    </source>
</evidence>
<dbReference type="Gene3D" id="6.10.110.10">
    <property type="match status" value="1"/>
</dbReference>
<evidence type="ECO:0000313" key="9">
    <source>
        <dbReference type="Proteomes" id="UP000799771"/>
    </source>
</evidence>
<dbReference type="Pfam" id="PF06140">
    <property type="entry name" value="Ifi-6-16"/>
    <property type="match status" value="1"/>
</dbReference>
<feature type="compositionally biased region" description="Polar residues" evidence="6">
    <location>
        <begin position="91"/>
        <end position="102"/>
    </location>
</feature>
<evidence type="ECO:0000256" key="3">
    <source>
        <dbReference type="ARBA" id="ARBA00022692"/>
    </source>
</evidence>
<keyword evidence="5 7" id="KW-0472">Membrane</keyword>
<keyword evidence="9" id="KW-1185">Reference proteome</keyword>
<dbReference type="InterPro" id="IPR038213">
    <property type="entry name" value="IFI6/IFI27-like_sf"/>
</dbReference>
<dbReference type="AlphaFoldDB" id="A0A6A6AP25"/>
<evidence type="ECO:0000256" key="1">
    <source>
        <dbReference type="ARBA" id="ARBA00004141"/>
    </source>
</evidence>
<dbReference type="PANTHER" id="PTHR16932">
    <property type="entry name" value="INTERFERON ALPHA-INDUCIBLE PROTEIN 27"/>
    <property type="match status" value="1"/>
</dbReference>
<evidence type="ECO:0000256" key="4">
    <source>
        <dbReference type="ARBA" id="ARBA00022989"/>
    </source>
</evidence>
<keyword evidence="4 7" id="KW-1133">Transmembrane helix</keyword>
<accession>A0A6A6AP25</accession>
<feature type="compositionally biased region" description="Acidic residues" evidence="6">
    <location>
        <begin position="41"/>
        <end position="58"/>
    </location>
</feature>
<name>A0A6A6AP25_9PLEO</name>
<evidence type="ECO:0000256" key="7">
    <source>
        <dbReference type="SAM" id="Phobius"/>
    </source>
</evidence>
<comment type="similarity">
    <text evidence="2">Belongs to the IFI6/IFI27 family.</text>
</comment>
<keyword evidence="3 7" id="KW-0812">Transmembrane</keyword>
<evidence type="ECO:0000256" key="5">
    <source>
        <dbReference type="ARBA" id="ARBA00023136"/>
    </source>
</evidence>
<feature type="compositionally biased region" description="Low complexity" evidence="6">
    <location>
        <begin position="74"/>
        <end position="90"/>
    </location>
</feature>
<protein>
    <submittedName>
        <fullName evidence="8">Uncharacterized protein</fullName>
    </submittedName>
</protein>
<feature type="transmembrane region" description="Helical" evidence="7">
    <location>
        <begin position="173"/>
        <end position="195"/>
    </location>
</feature>
<evidence type="ECO:0000256" key="6">
    <source>
        <dbReference type="SAM" id="MobiDB-lite"/>
    </source>
</evidence>
<dbReference type="EMBL" id="ML977499">
    <property type="protein sequence ID" value="KAF2133286.1"/>
    <property type="molecule type" value="Genomic_DNA"/>
</dbReference>
<feature type="transmembrane region" description="Helical" evidence="7">
    <location>
        <begin position="202"/>
        <end position="222"/>
    </location>
</feature>
<sequence length="282" mass="29300">MGNAESREAALTSVATNAFKAIVAIEKARLRAKARFQKEDADTDDEETASLLGDEQEPEITPYQQMDEEADVASSLASSSSSSSSSSRSSTPDQRSQDSIRNPYTARIPGNIANSSRNSYAEDHFMRAFQAWITKSAEAFDDAIAALRKMNFVEVAKAAGAWVKEHPWETAAIVIPLILLACTPAFLTAAGFTAGGIAAGSIAAGIQAGIGSVAAGSTFAILTSAGMAGFGVPIVLGGVWLTSSAICWGAVSIWKKFVGRGDGPADDDEDDDGAAAAPMILA</sequence>
<dbReference type="Proteomes" id="UP000799771">
    <property type="component" value="Unassembled WGS sequence"/>
</dbReference>
<dbReference type="GeneID" id="54410498"/>
<organism evidence="8 9">
    <name type="scientific">Dothidotthia symphoricarpi CBS 119687</name>
    <dbReference type="NCBI Taxonomy" id="1392245"/>
    <lineage>
        <taxon>Eukaryota</taxon>
        <taxon>Fungi</taxon>
        <taxon>Dikarya</taxon>
        <taxon>Ascomycota</taxon>
        <taxon>Pezizomycotina</taxon>
        <taxon>Dothideomycetes</taxon>
        <taxon>Pleosporomycetidae</taxon>
        <taxon>Pleosporales</taxon>
        <taxon>Dothidotthiaceae</taxon>
        <taxon>Dothidotthia</taxon>
    </lineage>
</organism>
<feature type="transmembrane region" description="Helical" evidence="7">
    <location>
        <begin position="228"/>
        <end position="251"/>
    </location>
</feature>
<comment type="subcellular location">
    <subcellularLocation>
        <location evidence="1">Membrane</location>
        <topology evidence="1">Multi-pass membrane protein</topology>
    </subcellularLocation>
</comment>
<gene>
    <name evidence="8" type="ORF">P153DRAFT_381724</name>
</gene>
<feature type="region of interest" description="Disordered" evidence="6">
    <location>
        <begin position="35"/>
        <end position="115"/>
    </location>
</feature>
<reference evidence="8" key="1">
    <citation type="journal article" date="2020" name="Stud. Mycol.">
        <title>101 Dothideomycetes genomes: a test case for predicting lifestyles and emergence of pathogens.</title>
        <authorList>
            <person name="Haridas S."/>
            <person name="Albert R."/>
            <person name="Binder M."/>
            <person name="Bloem J."/>
            <person name="Labutti K."/>
            <person name="Salamov A."/>
            <person name="Andreopoulos B."/>
            <person name="Baker S."/>
            <person name="Barry K."/>
            <person name="Bills G."/>
            <person name="Bluhm B."/>
            <person name="Cannon C."/>
            <person name="Castanera R."/>
            <person name="Culley D."/>
            <person name="Daum C."/>
            <person name="Ezra D."/>
            <person name="Gonzalez J."/>
            <person name="Henrissat B."/>
            <person name="Kuo A."/>
            <person name="Liang C."/>
            <person name="Lipzen A."/>
            <person name="Lutzoni F."/>
            <person name="Magnuson J."/>
            <person name="Mondo S."/>
            <person name="Nolan M."/>
            <person name="Ohm R."/>
            <person name="Pangilinan J."/>
            <person name="Park H.-J."/>
            <person name="Ramirez L."/>
            <person name="Alfaro M."/>
            <person name="Sun H."/>
            <person name="Tritt A."/>
            <person name="Yoshinaga Y."/>
            <person name="Zwiers L.-H."/>
            <person name="Turgeon B."/>
            <person name="Goodwin S."/>
            <person name="Spatafora J."/>
            <person name="Crous P."/>
            <person name="Grigoriev I."/>
        </authorList>
    </citation>
    <scope>NUCLEOTIDE SEQUENCE</scope>
    <source>
        <strain evidence="8">CBS 119687</strain>
    </source>
</reference>
<dbReference type="OrthoDB" id="440424at2759"/>
<dbReference type="RefSeq" id="XP_033527673.1">
    <property type="nucleotide sequence ID" value="XM_033670066.1"/>
</dbReference>